<comment type="similarity">
    <text evidence="5">Belongs to the creatininase superfamily.</text>
</comment>
<dbReference type="Gene3D" id="3.40.50.10310">
    <property type="entry name" value="Creatininase"/>
    <property type="match status" value="1"/>
</dbReference>
<evidence type="ECO:0000256" key="4">
    <source>
        <dbReference type="ARBA" id="ARBA00022833"/>
    </source>
</evidence>
<dbReference type="RefSeq" id="WP_121084788.1">
    <property type="nucleotide sequence ID" value="NZ_RBZU01000002.1"/>
</dbReference>
<protein>
    <submittedName>
        <fullName evidence="6">Creatininase family protein</fullName>
    </submittedName>
</protein>
<dbReference type="PANTHER" id="PTHR35005:SF1">
    <property type="entry name" value="2-AMINO-5-FORMYLAMINO-6-RIBOSYLAMINOPYRIMIDIN-4(3H)-ONE 5'-MONOPHOSPHATE DEFORMYLASE"/>
    <property type="match status" value="1"/>
</dbReference>
<dbReference type="GO" id="GO:0016811">
    <property type="term" value="F:hydrolase activity, acting on carbon-nitrogen (but not peptide) bonds, in linear amides"/>
    <property type="evidence" value="ECO:0007669"/>
    <property type="project" value="TreeGrafter"/>
</dbReference>
<dbReference type="SUPFAM" id="SSF102215">
    <property type="entry name" value="Creatininase"/>
    <property type="match status" value="1"/>
</dbReference>
<keyword evidence="2" id="KW-0479">Metal-binding</keyword>
<evidence type="ECO:0000313" key="7">
    <source>
        <dbReference type="Proteomes" id="UP000270342"/>
    </source>
</evidence>
<name>A0A494Y4M0_9BURK</name>
<keyword evidence="7" id="KW-1185">Reference proteome</keyword>
<dbReference type="Proteomes" id="UP000270342">
    <property type="component" value="Unassembled WGS sequence"/>
</dbReference>
<dbReference type="AlphaFoldDB" id="A0A494Y4M0"/>
<evidence type="ECO:0000256" key="1">
    <source>
        <dbReference type="ARBA" id="ARBA00001947"/>
    </source>
</evidence>
<dbReference type="OrthoDB" id="9801445at2"/>
<dbReference type="GO" id="GO:0046872">
    <property type="term" value="F:metal ion binding"/>
    <property type="evidence" value="ECO:0007669"/>
    <property type="project" value="UniProtKB-KW"/>
</dbReference>
<dbReference type="InterPro" id="IPR003785">
    <property type="entry name" value="Creatininase/forma_Hydrolase"/>
</dbReference>
<gene>
    <name evidence="6" type="ORF">D7S86_06690</name>
</gene>
<evidence type="ECO:0000256" key="2">
    <source>
        <dbReference type="ARBA" id="ARBA00022723"/>
    </source>
</evidence>
<accession>A0A494Y4M0</accession>
<keyword evidence="3" id="KW-0378">Hydrolase</keyword>
<keyword evidence="4" id="KW-0862">Zinc</keyword>
<dbReference type="GO" id="GO:0009231">
    <property type="term" value="P:riboflavin biosynthetic process"/>
    <property type="evidence" value="ECO:0007669"/>
    <property type="project" value="TreeGrafter"/>
</dbReference>
<dbReference type="EMBL" id="RBZU01000002">
    <property type="protein sequence ID" value="RKP57628.1"/>
    <property type="molecule type" value="Genomic_DNA"/>
</dbReference>
<comment type="cofactor">
    <cofactor evidence="1">
        <name>Zn(2+)</name>
        <dbReference type="ChEBI" id="CHEBI:29105"/>
    </cofactor>
</comment>
<comment type="caution">
    <text evidence="6">The sequence shown here is derived from an EMBL/GenBank/DDBJ whole genome shotgun (WGS) entry which is preliminary data.</text>
</comment>
<organism evidence="6 7">
    <name type="scientific">Pararobbsia silviterrae</name>
    <dbReference type="NCBI Taxonomy" id="1792498"/>
    <lineage>
        <taxon>Bacteria</taxon>
        <taxon>Pseudomonadati</taxon>
        <taxon>Pseudomonadota</taxon>
        <taxon>Betaproteobacteria</taxon>
        <taxon>Burkholderiales</taxon>
        <taxon>Burkholderiaceae</taxon>
        <taxon>Pararobbsia</taxon>
    </lineage>
</organism>
<dbReference type="Pfam" id="PF02633">
    <property type="entry name" value="Creatininase"/>
    <property type="match status" value="1"/>
</dbReference>
<dbReference type="InterPro" id="IPR024087">
    <property type="entry name" value="Creatininase-like_sf"/>
</dbReference>
<evidence type="ECO:0000313" key="6">
    <source>
        <dbReference type="EMBL" id="RKP57628.1"/>
    </source>
</evidence>
<sequence>MLHGYTPPTRFLPYLSWTEIDALPDRENTVIVLPAGAIEQHGPHLPCAVDSIVAAGVVGHAMAKLPADVPAYALPPITYGKSDEHLHFPGTVTLTGEVLLHTAIEIGESVYRAGFRKLVIVNAHGGQPQPLEMAARELRLRHGDFVIIARSAWSVPHDGSFFSEDERKLSMHAGHGETAILMALAPDTVHMERAEANMPAPFPCPTLSSTRPAAAWCARDFGPNGVIGDPRGATPAQGEQLLDQLSTQWANAIGEVHRMNWPVREVATWGRGHYTGHIESRR</sequence>
<dbReference type="PANTHER" id="PTHR35005">
    <property type="entry name" value="3-DEHYDRO-SCYLLO-INOSOSE HYDROLASE"/>
    <property type="match status" value="1"/>
</dbReference>
<proteinExistence type="inferred from homology"/>
<evidence type="ECO:0000256" key="5">
    <source>
        <dbReference type="ARBA" id="ARBA00024029"/>
    </source>
</evidence>
<reference evidence="6 7" key="1">
    <citation type="submission" date="2018-10" db="EMBL/GenBank/DDBJ databases">
        <title>Robbsia sp. DHC34, isolated from soil.</title>
        <authorList>
            <person name="Gao Z.-H."/>
            <person name="Qiu L.-H."/>
        </authorList>
    </citation>
    <scope>NUCLEOTIDE SEQUENCE [LARGE SCALE GENOMIC DNA]</scope>
    <source>
        <strain evidence="6 7">DHC34</strain>
    </source>
</reference>
<evidence type="ECO:0000256" key="3">
    <source>
        <dbReference type="ARBA" id="ARBA00022801"/>
    </source>
</evidence>